<evidence type="ECO:0000313" key="5">
    <source>
        <dbReference type="Proteomes" id="UP000315750"/>
    </source>
</evidence>
<dbReference type="SUPFAM" id="SSF50998">
    <property type="entry name" value="Quinoprotein alcohol dehydrogenase-like"/>
    <property type="match status" value="1"/>
</dbReference>
<feature type="signal peptide" evidence="2">
    <location>
        <begin position="1"/>
        <end position="18"/>
    </location>
</feature>
<dbReference type="InterPro" id="IPR002372">
    <property type="entry name" value="PQQ_rpt_dom"/>
</dbReference>
<dbReference type="SMART" id="SM00564">
    <property type="entry name" value="PQQ"/>
    <property type="match status" value="4"/>
</dbReference>
<dbReference type="PANTHER" id="PTHR34512">
    <property type="entry name" value="CELL SURFACE PROTEIN"/>
    <property type="match status" value="1"/>
</dbReference>
<dbReference type="KEGG" id="amuc:Pan181_26710"/>
<feature type="domain" description="Pyrrolo-quinoline quinone repeat" evidence="3">
    <location>
        <begin position="238"/>
        <end position="401"/>
    </location>
</feature>
<feature type="compositionally biased region" description="Polar residues" evidence="1">
    <location>
        <begin position="28"/>
        <end position="40"/>
    </location>
</feature>
<reference evidence="4 5" key="1">
    <citation type="submission" date="2019-02" db="EMBL/GenBank/DDBJ databases">
        <title>Deep-cultivation of Planctomycetes and their phenomic and genomic characterization uncovers novel biology.</title>
        <authorList>
            <person name="Wiegand S."/>
            <person name="Jogler M."/>
            <person name="Boedeker C."/>
            <person name="Pinto D."/>
            <person name="Vollmers J."/>
            <person name="Rivas-Marin E."/>
            <person name="Kohn T."/>
            <person name="Peeters S.H."/>
            <person name="Heuer A."/>
            <person name="Rast P."/>
            <person name="Oberbeckmann S."/>
            <person name="Bunk B."/>
            <person name="Jeske O."/>
            <person name="Meyerdierks A."/>
            <person name="Storesund J.E."/>
            <person name="Kallscheuer N."/>
            <person name="Luecker S."/>
            <person name="Lage O.M."/>
            <person name="Pohl T."/>
            <person name="Merkel B.J."/>
            <person name="Hornburger P."/>
            <person name="Mueller R.-W."/>
            <person name="Bruemmer F."/>
            <person name="Labrenz M."/>
            <person name="Spormann A.M."/>
            <person name="Op den Camp H."/>
            <person name="Overmann J."/>
            <person name="Amann R."/>
            <person name="Jetten M.S.M."/>
            <person name="Mascher T."/>
            <person name="Medema M.H."/>
            <person name="Devos D.P."/>
            <person name="Kaster A.-K."/>
            <person name="Ovreas L."/>
            <person name="Rohde M."/>
            <person name="Galperin M.Y."/>
            <person name="Jogler C."/>
        </authorList>
    </citation>
    <scope>NUCLEOTIDE SEQUENCE [LARGE SCALE GENOMIC DNA]</scope>
    <source>
        <strain evidence="4 5">Pan181</strain>
    </source>
</reference>
<dbReference type="Gene3D" id="2.40.10.480">
    <property type="match status" value="1"/>
</dbReference>
<dbReference type="Gene3D" id="2.130.10.10">
    <property type="entry name" value="YVTN repeat-like/Quinoprotein amine dehydrogenase"/>
    <property type="match status" value="1"/>
</dbReference>
<feature type="domain" description="Pyrrolo-quinoline quinone repeat" evidence="3">
    <location>
        <begin position="43"/>
        <end position="154"/>
    </location>
</feature>
<sequence length="411" mass="43843" precursor="true">MSLRIFLIAWMCASMASAAEWSGFRGPQGSSTASDSTTLPDSFDTESGENIAWRCKLPGRGVSGPVVANGKVLVTASSGKERNRLHVAAIDEQTGTLLWHRQFWSTGRNHCHPSSANAAPTPATDGERLYAFYSSNDLACFDLEGNMLWFRGLTLDHPGVGNDVGMASSPVVTGDVVVVQCECQANSFVAAYDRLTGEEKWSLERPPSPNWASPVALEIETPGEGKVPAVVLQCGRNLAAYRADNGAMLWDVKISCGAIPSASGRDGVLYVPTNRGIAAVATKVDQPGDRILWTEDNLKCGNPSPIVTSDALLVVNSAGVLTSASLEDGSTDWKKRLGGRYWATPVVAGNRLYAMTDTGEAIIFDLDNEKVLAKCSLGADEQVSGSPAVVDGALFVRSHDYLWKIAQNSSE</sequence>
<dbReference type="Proteomes" id="UP000315750">
    <property type="component" value="Chromosome"/>
</dbReference>
<keyword evidence="5" id="KW-1185">Reference proteome</keyword>
<feature type="chain" id="PRO_5022109108" evidence="2">
    <location>
        <begin position="19"/>
        <end position="411"/>
    </location>
</feature>
<dbReference type="InterPro" id="IPR018391">
    <property type="entry name" value="PQQ_b-propeller_rpt"/>
</dbReference>
<evidence type="ECO:0000259" key="3">
    <source>
        <dbReference type="Pfam" id="PF13360"/>
    </source>
</evidence>
<evidence type="ECO:0000256" key="1">
    <source>
        <dbReference type="SAM" id="MobiDB-lite"/>
    </source>
</evidence>
<evidence type="ECO:0000313" key="4">
    <source>
        <dbReference type="EMBL" id="QDU56462.1"/>
    </source>
</evidence>
<organism evidence="4 5">
    <name type="scientific">Aeoliella mucimassa</name>
    <dbReference type="NCBI Taxonomy" id="2527972"/>
    <lineage>
        <taxon>Bacteria</taxon>
        <taxon>Pseudomonadati</taxon>
        <taxon>Planctomycetota</taxon>
        <taxon>Planctomycetia</taxon>
        <taxon>Pirellulales</taxon>
        <taxon>Lacipirellulaceae</taxon>
        <taxon>Aeoliella</taxon>
    </lineage>
</organism>
<gene>
    <name evidence="4" type="ORF">Pan181_26710</name>
</gene>
<dbReference type="InterPro" id="IPR015943">
    <property type="entry name" value="WD40/YVTN_repeat-like_dom_sf"/>
</dbReference>
<proteinExistence type="predicted"/>
<feature type="region of interest" description="Disordered" evidence="1">
    <location>
        <begin position="23"/>
        <end position="43"/>
    </location>
</feature>
<name>A0A518AP19_9BACT</name>
<dbReference type="OrthoDB" id="244732at2"/>
<dbReference type="PANTHER" id="PTHR34512:SF30">
    <property type="entry name" value="OUTER MEMBRANE PROTEIN ASSEMBLY FACTOR BAMB"/>
    <property type="match status" value="1"/>
</dbReference>
<evidence type="ECO:0000256" key="2">
    <source>
        <dbReference type="SAM" id="SignalP"/>
    </source>
</evidence>
<dbReference type="InterPro" id="IPR011047">
    <property type="entry name" value="Quinoprotein_ADH-like_sf"/>
</dbReference>
<dbReference type="AlphaFoldDB" id="A0A518AP19"/>
<dbReference type="Pfam" id="PF13360">
    <property type="entry name" value="PQQ_2"/>
    <property type="match status" value="2"/>
</dbReference>
<dbReference type="RefSeq" id="WP_145247205.1">
    <property type="nucleotide sequence ID" value="NZ_CP036278.1"/>
</dbReference>
<accession>A0A518AP19</accession>
<protein>
    <submittedName>
        <fullName evidence="4">Outer membrane biogenesis protein BamB</fullName>
    </submittedName>
</protein>
<keyword evidence="2" id="KW-0732">Signal</keyword>
<dbReference type="EMBL" id="CP036278">
    <property type="protein sequence ID" value="QDU56462.1"/>
    <property type="molecule type" value="Genomic_DNA"/>
</dbReference>